<name>A0A0B8QPS0_9VIBR</name>
<comment type="caution">
    <text evidence="1">The sequence shown here is derived from an EMBL/GenBank/DDBJ whole genome shotgun (WGS) entry which is preliminary data.</text>
</comment>
<sequence length="65" mass="7537">MAEMHAVLERKRNHLYSLRHYANIDISQRKIAYHGRSLFSNMLFCSQSDCVTVLPTAMAMQHQQG</sequence>
<protein>
    <submittedName>
        <fullName evidence="1">Transcriptional regulator</fullName>
    </submittedName>
</protein>
<accession>A0A0B8QPS0</accession>
<dbReference type="EMBL" id="BBSC01000006">
    <property type="protein sequence ID" value="GAM76369.1"/>
    <property type="molecule type" value="Genomic_DNA"/>
</dbReference>
<organism evidence="1 2">
    <name type="scientific">Vibrio ishigakensis</name>
    <dbReference type="NCBI Taxonomy" id="1481914"/>
    <lineage>
        <taxon>Bacteria</taxon>
        <taxon>Pseudomonadati</taxon>
        <taxon>Pseudomonadota</taxon>
        <taxon>Gammaproteobacteria</taxon>
        <taxon>Vibrionales</taxon>
        <taxon>Vibrionaceae</taxon>
        <taxon>Vibrio</taxon>
    </lineage>
</organism>
<reference evidence="1 2" key="1">
    <citation type="submission" date="2015-01" db="EMBL/GenBank/DDBJ databases">
        <title>Vibrio sp. C94 JCM 19241 whole genome shotgun sequence.</title>
        <authorList>
            <person name="Sawabe T."/>
            <person name="Meirelles P."/>
            <person name="Feng G."/>
            <person name="Sayaka M."/>
            <person name="Hattori M."/>
            <person name="Ohkuma M."/>
        </authorList>
    </citation>
    <scope>NUCLEOTIDE SEQUENCE [LARGE SCALE GENOMIC DNA]</scope>
    <source>
        <strain evidence="2">JCM 19241</strain>
    </source>
</reference>
<reference evidence="1 2" key="2">
    <citation type="submission" date="2015-01" db="EMBL/GenBank/DDBJ databases">
        <authorList>
            <consortium name="NBRP consortium"/>
            <person name="Sawabe T."/>
            <person name="Meirelles P."/>
            <person name="Feng G."/>
            <person name="Sayaka M."/>
            <person name="Hattori M."/>
            <person name="Ohkuma M."/>
        </authorList>
    </citation>
    <scope>NUCLEOTIDE SEQUENCE [LARGE SCALE GENOMIC DNA]</scope>
    <source>
        <strain evidence="2">JCM 19241</strain>
    </source>
</reference>
<proteinExistence type="predicted"/>
<evidence type="ECO:0000313" key="1">
    <source>
        <dbReference type="EMBL" id="GAM76369.1"/>
    </source>
</evidence>
<dbReference type="Proteomes" id="UP000031666">
    <property type="component" value="Unassembled WGS sequence"/>
</dbReference>
<gene>
    <name evidence="1" type="ORF">JCM19241_3906</name>
</gene>
<evidence type="ECO:0000313" key="2">
    <source>
        <dbReference type="Proteomes" id="UP000031666"/>
    </source>
</evidence>
<dbReference type="AlphaFoldDB" id="A0A0B8QPS0"/>